<evidence type="ECO:0000313" key="3">
    <source>
        <dbReference type="EMBL" id="KAH6660408.1"/>
    </source>
</evidence>
<dbReference type="Proteomes" id="UP000758603">
    <property type="component" value="Unassembled WGS sequence"/>
</dbReference>
<feature type="region of interest" description="Disordered" evidence="2">
    <location>
        <begin position="63"/>
        <end position="91"/>
    </location>
</feature>
<evidence type="ECO:0000256" key="1">
    <source>
        <dbReference type="ARBA" id="ARBA00007114"/>
    </source>
</evidence>
<gene>
    <name evidence="3" type="ORF">BKA67DRAFT_50966</name>
</gene>
<sequence>MPKATTPNRGQNRHNPLADDYLVTAIPKNKAPKKKSSRKGEDGEAYVDAKASEQILKLGRQLAEEDAQVTAPPESNAFGFESRFPQEQTEPFGHDDEVEAEAWGDEEEEVEELHIEPEDLETFNKFLGADEVPGLAGHDFFSAGASSQESFVPGGDRSLADIILSKIAAHEAGVQRAPAGPVDDEDLELPPKVIEVYTKIGLMLSRYKSGKLPKPFKILPTIPQWEQIIGITKPWDWSPNAVFEATRIFVSSTPQVVQRFLELVVLEKVKEDIYENKKLNVHLFNALKKSLYKPASFFKGFLFPLVASGSCTLLEARIVSAVLVRVHIPVLHSAAAIKGLCDIAAEEASAGTEGGGATNIFIKALLEKRYALPFQVVDGLVFHFLRMRSMDPAAAQRSDVMDMGGERAATQSKLPVLYHQCLLMFAERYRNEITEDQREALLDLLLTHGHPKIAPEIRRELLAGRGRGVALEQQEVALDNDDTMMVID</sequence>
<dbReference type="PANTHER" id="PTHR12821:SF0">
    <property type="entry name" value="BYSTIN"/>
    <property type="match status" value="1"/>
</dbReference>
<dbReference type="GO" id="GO:0030688">
    <property type="term" value="C:preribosome, small subunit precursor"/>
    <property type="evidence" value="ECO:0007669"/>
    <property type="project" value="TreeGrafter"/>
</dbReference>
<dbReference type="GeneID" id="70126151"/>
<feature type="region of interest" description="Disordered" evidence="2">
    <location>
        <begin position="1"/>
        <end position="46"/>
    </location>
</feature>
<dbReference type="RefSeq" id="XP_045964539.1">
    <property type="nucleotide sequence ID" value="XM_046097259.1"/>
</dbReference>
<proteinExistence type="inferred from homology"/>
<comment type="similarity">
    <text evidence="1">Belongs to the bystin family.</text>
</comment>
<organism evidence="3 4">
    <name type="scientific">Truncatella angustata</name>
    <dbReference type="NCBI Taxonomy" id="152316"/>
    <lineage>
        <taxon>Eukaryota</taxon>
        <taxon>Fungi</taxon>
        <taxon>Dikarya</taxon>
        <taxon>Ascomycota</taxon>
        <taxon>Pezizomycotina</taxon>
        <taxon>Sordariomycetes</taxon>
        <taxon>Xylariomycetidae</taxon>
        <taxon>Amphisphaeriales</taxon>
        <taxon>Sporocadaceae</taxon>
        <taxon>Truncatella</taxon>
    </lineage>
</organism>
<comment type="caution">
    <text evidence="3">The sequence shown here is derived from an EMBL/GenBank/DDBJ whole genome shotgun (WGS) entry which is preliminary data.</text>
</comment>
<dbReference type="GO" id="GO:0005730">
    <property type="term" value="C:nucleolus"/>
    <property type="evidence" value="ECO:0007669"/>
    <property type="project" value="TreeGrafter"/>
</dbReference>
<dbReference type="PANTHER" id="PTHR12821">
    <property type="entry name" value="BYSTIN"/>
    <property type="match status" value="1"/>
</dbReference>
<dbReference type="Pfam" id="PF05291">
    <property type="entry name" value="Bystin"/>
    <property type="match status" value="1"/>
</dbReference>
<dbReference type="GO" id="GO:0006364">
    <property type="term" value="P:rRNA processing"/>
    <property type="evidence" value="ECO:0007669"/>
    <property type="project" value="TreeGrafter"/>
</dbReference>
<keyword evidence="4" id="KW-1185">Reference proteome</keyword>
<dbReference type="GO" id="GO:0005737">
    <property type="term" value="C:cytoplasm"/>
    <property type="evidence" value="ECO:0007669"/>
    <property type="project" value="TreeGrafter"/>
</dbReference>
<dbReference type="GO" id="GO:0030515">
    <property type="term" value="F:snoRNA binding"/>
    <property type="evidence" value="ECO:0007669"/>
    <property type="project" value="TreeGrafter"/>
</dbReference>
<feature type="compositionally biased region" description="Polar residues" evidence="2">
    <location>
        <begin position="1"/>
        <end position="14"/>
    </location>
</feature>
<evidence type="ECO:0000256" key="2">
    <source>
        <dbReference type="SAM" id="MobiDB-lite"/>
    </source>
</evidence>
<dbReference type="InterPro" id="IPR007955">
    <property type="entry name" value="Bystin"/>
</dbReference>
<name>A0A9P9A3R1_9PEZI</name>
<reference evidence="3" key="1">
    <citation type="journal article" date="2021" name="Nat. Commun.">
        <title>Genetic determinants of endophytism in the Arabidopsis root mycobiome.</title>
        <authorList>
            <person name="Mesny F."/>
            <person name="Miyauchi S."/>
            <person name="Thiergart T."/>
            <person name="Pickel B."/>
            <person name="Atanasova L."/>
            <person name="Karlsson M."/>
            <person name="Huettel B."/>
            <person name="Barry K.W."/>
            <person name="Haridas S."/>
            <person name="Chen C."/>
            <person name="Bauer D."/>
            <person name="Andreopoulos W."/>
            <person name="Pangilinan J."/>
            <person name="LaButti K."/>
            <person name="Riley R."/>
            <person name="Lipzen A."/>
            <person name="Clum A."/>
            <person name="Drula E."/>
            <person name="Henrissat B."/>
            <person name="Kohler A."/>
            <person name="Grigoriev I.V."/>
            <person name="Martin F.M."/>
            <person name="Hacquard S."/>
        </authorList>
    </citation>
    <scope>NUCLEOTIDE SEQUENCE</scope>
    <source>
        <strain evidence="3">MPI-SDFR-AT-0073</strain>
    </source>
</reference>
<evidence type="ECO:0000313" key="4">
    <source>
        <dbReference type="Proteomes" id="UP000758603"/>
    </source>
</evidence>
<dbReference type="AlphaFoldDB" id="A0A9P9A3R1"/>
<protein>
    <submittedName>
        <fullName evidence="3">Bystin-like protein</fullName>
    </submittedName>
</protein>
<dbReference type="OrthoDB" id="2192561at2759"/>
<accession>A0A9P9A3R1</accession>
<dbReference type="EMBL" id="JAGPXC010000001">
    <property type="protein sequence ID" value="KAH6660408.1"/>
    <property type="molecule type" value="Genomic_DNA"/>
</dbReference>